<keyword evidence="1" id="KW-0812">Transmembrane</keyword>
<evidence type="ECO:0000256" key="1">
    <source>
        <dbReference type="SAM" id="Phobius"/>
    </source>
</evidence>
<evidence type="ECO:0000256" key="2">
    <source>
        <dbReference type="SAM" id="SignalP"/>
    </source>
</evidence>
<evidence type="ECO:0000313" key="3">
    <source>
        <dbReference type="EMBL" id="KAL3279064.1"/>
    </source>
</evidence>
<evidence type="ECO:0000313" key="4">
    <source>
        <dbReference type="Proteomes" id="UP001516400"/>
    </source>
</evidence>
<feature type="transmembrane region" description="Helical" evidence="1">
    <location>
        <begin position="87"/>
        <end position="104"/>
    </location>
</feature>
<keyword evidence="1" id="KW-0472">Membrane</keyword>
<sequence>MGFGVIFAICVICFVGCIAAPNNQNLKEDETLVKAFERGRELVEQGRTFVHHAVKRFMIILPAIFFKLGIAFTLLLIVTLVAVNNGFIGFLLLVVGMSSVLARLQEARRPAVVPYIQSLPASYHHGWDRTDRSDNTETQVMDSSKIYAYTGQNTQQYVPSVGYYTKYVTND</sequence>
<proteinExistence type="predicted"/>
<accession>A0ABD2NKJ6</accession>
<dbReference type="EMBL" id="JABFTP020000124">
    <property type="protein sequence ID" value="KAL3279064.1"/>
    <property type="molecule type" value="Genomic_DNA"/>
</dbReference>
<keyword evidence="2" id="KW-0732">Signal</keyword>
<protein>
    <submittedName>
        <fullName evidence="3">Uncharacterized protein</fullName>
    </submittedName>
</protein>
<comment type="caution">
    <text evidence="3">The sequence shown here is derived from an EMBL/GenBank/DDBJ whole genome shotgun (WGS) entry which is preliminary data.</text>
</comment>
<name>A0ABD2NKJ6_9CUCU</name>
<gene>
    <name evidence="3" type="ORF">HHI36_016578</name>
</gene>
<keyword evidence="4" id="KW-1185">Reference proteome</keyword>
<feature type="chain" id="PRO_5044886873" evidence="2">
    <location>
        <begin position="20"/>
        <end position="171"/>
    </location>
</feature>
<organism evidence="3 4">
    <name type="scientific">Cryptolaemus montrouzieri</name>
    <dbReference type="NCBI Taxonomy" id="559131"/>
    <lineage>
        <taxon>Eukaryota</taxon>
        <taxon>Metazoa</taxon>
        <taxon>Ecdysozoa</taxon>
        <taxon>Arthropoda</taxon>
        <taxon>Hexapoda</taxon>
        <taxon>Insecta</taxon>
        <taxon>Pterygota</taxon>
        <taxon>Neoptera</taxon>
        <taxon>Endopterygota</taxon>
        <taxon>Coleoptera</taxon>
        <taxon>Polyphaga</taxon>
        <taxon>Cucujiformia</taxon>
        <taxon>Coccinelloidea</taxon>
        <taxon>Coccinellidae</taxon>
        <taxon>Scymninae</taxon>
        <taxon>Scymnini</taxon>
        <taxon>Cryptolaemus</taxon>
    </lineage>
</organism>
<dbReference type="Proteomes" id="UP001516400">
    <property type="component" value="Unassembled WGS sequence"/>
</dbReference>
<feature type="transmembrane region" description="Helical" evidence="1">
    <location>
        <begin position="57"/>
        <end position="80"/>
    </location>
</feature>
<feature type="signal peptide" evidence="2">
    <location>
        <begin position="1"/>
        <end position="19"/>
    </location>
</feature>
<keyword evidence="1" id="KW-1133">Transmembrane helix</keyword>
<dbReference type="AlphaFoldDB" id="A0ABD2NKJ6"/>
<reference evidence="3 4" key="1">
    <citation type="journal article" date="2021" name="BMC Biol.">
        <title>Horizontally acquired antibacterial genes associated with adaptive radiation of ladybird beetles.</title>
        <authorList>
            <person name="Li H.S."/>
            <person name="Tang X.F."/>
            <person name="Huang Y.H."/>
            <person name="Xu Z.Y."/>
            <person name="Chen M.L."/>
            <person name="Du X.Y."/>
            <person name="Qiu B.Y."/>
            <person name="Chen P.T."/>
            <person name="Zhang W."/>
            <person name="Slipinski A."/>
            <person name="Escalona H.E."/>
            <person name="Waterhouse R.M."/>
            <person name="Zwick A."/>
            <person name="Pang H."/>
        </authorList>
    </citation>
    <scope>NUCLEOTIDE SEQUENCE [LARGE SCALE GENOMIC DNA]</scope>
    <source>
        <strain evidence="3">SYSU2018</strain>
    </source>
</reference>